<gene>
    <name evidence="2" type="ORF">SAMN05421869_13259</name>
</gene>
<evidence type="ECO:0000313" key="3">
    <source>
        <dbReference type="Proteomes" id="UP000199202"/>
    </source>
</evidence>
<feature type="chain" id="PRO_5011621140" evidence="1">
    <location>
        <begin position="28"/>
        <end position="95"/>
    </location>
</feature>
<proteinExistence type="predicted"/>
<sequence>MITKVLAAAAMAAAVVGGTLLAVPAHADDDWAGPWIGHNWSRNWSGNHDSSQSGNNFGDVLAGNRGEGASTNVNNVNGVATTATHGGIAVTYIFD</sequence>
<reference evidence="2 3" key="1">
    <citation type="submission" date="2016-10" db="EMBL/GenBank/DDBJ databases">
        <authorList>
            <person name="de Groot N.N."/>
        </authorList>
    </citation>
    <scope>NUCLEOTIDE SEQUENCE [LARGE SCALE GENOMIC DNA]</scope>
    <source>
        <strain evidence="2 3">CGMCC 4.6533</strain>
    </source>
</reference>
<dbReference type="Proteomes" id="UP000199202">
    <property type="component" value="Unassembled WGS sequence"/>
</dbReference>
<accession>A0A1G9NQP5</accession>
<protein>
    <submittedName>
        <fullName evidence="2">Uncharacterized protein</fullName>
    </submittedName>
</protein>
<dbReference type="OrthoDB" id="3539684at2"/>
<name>A0A1G9NQP5_9ACTN</name>
<dbReference type="EMBL" id="FNDJ01000032">
    <property type="protein sequence ID" value="SDL88325.1"/>
    <property type="molecule type" value="Genomic_DNA"/>
</dbReference>
<evidence type="ECO:0000313" key="2">
    <source>
        <dbReference type="EMBL" id="SDL88325.1"/>
    </source>
</evidence>
<dbReference type="STRING" id="633440.SAMN05421869_13259"/>
<dbReference type="AlphaFoldDB" id="A0A1G9NQP5"/>
<organism evidence="2 3">
    <name type="scientific">Nonomuraea jiangxiensis</name>
    <dbReference type="NCBI Taxonomy" id="633440"/>
    <lineage>
        <taxon>Bacteria</taxon>
        <taxon>Bacillati</taxon>
        <taxon>Actinomycetota</taxon>
        <taxon>Actinomycetes</taxon>
        <taxon>Streptosporangiales</taxon>
        <taxon>Streptosporangiaceae</taxon>
        <taxon>Nonomuraea</taxon>
    </lineage>
</organism>
<dbReference type="RefSeq" id="WP_090945733.1">
    <property type="nucleotide sequence ID" value="NZ_FNDJ01000032.1"/>
</dbReference>
<feature type="signal peptide" evidence="1">
    <location>
        <begin position="1"/>
        <end position="27"/>
    </location>
</feature>
<keyword evidence="1" id="KW-0732">Signal</keyword>
<evidence type="ECO:0000256" key="1">
    <source>
        <dbReference type="SAM" id="SignalP"/>
    </source>
</evidence>
<keyword evidence="3" id="KW-1185">Reference proteome</keyword>